<keyword evidence="3" id="KW-1185">Reference proteome</keyword>
<dbReference type="PATRIC" id="fig|1423730.4.peg.1820"/>
<protein>
    <recommendedName>
        <fullName evidence="1">DUF7402 domain-containing protein</fullName>
    </recommendedName>
</protein>
<gene>
    <name evidence="2" type="ORF">FC75_GL001744</name>
</gene>
<comment type="caution">
    <text evidence="2">The sequence shown here is derived from an EMBL/GenBank/DDBJ whole genome shotgun (WGS) entry which is preliminary data.</text>
</comment>
<sequence length="264" mass="29387">MQTLKFGLYNGDHLEKAAPAGHSAYLVFQHGYKRGDYYQVEVDKAPAYLVVQLDAALSPALIYVTAPTFRYAIPFDDQREWPYPDGAFAGHKHYASVRFAAPDEIAARRNLAVNSHDLREAKDVFPHASANAETRGEYVFFARNAIDGYVANESHGNFPFQSWGIDQREDAELTVDFGRPVTIDTLILTLRADYPHDTYWTDGTALFSDGSQLPLTMAKTAGPQPYTFAAKTVTWVRLTALKRAQGTEFFPALTELAVIGKNAE</sequence>
<dbReference type="STRING" id="1423730.FC75_GL001744"/>
<dbReference type="InterPro" id="IPR055826">
    <property type="entry name" value="DUF7402"/>
</dbReference>
<dbReference type="AlphaFoldDB" id="A0A0R2F2L3"/>
<evidence type="ECO:0000313" key="2">
    <source>
        <dbReference type="EMBL" id="KRN22696.1"/>
    </source>
</evidence>
<name>A0A0R2F2L3_9LACO</name>
<dbReference type="EMBL" id="AYZJ01000030">
    <property type="protein sequence ID" value="KRN22696.1"/>
    <property type="molecule type" value="Genomic_DNA"/>
</dbReference>
<evidence type="ECO:0000313" key="3">
    <source>
        <dbReference type="Proteomes" id="UP000050865"/>
    </source>
</evidence>
<dbReference type="Gene3D" id="2.60.120.260">
    <property type="entry name" value="Galactose-binding domain-like"/>
    <property type="match status" value="1"/>
</dbReference>
<organism evidence="2 3">
    <name type="scientific">Lacticaseibacillus camelliae DSM 22697 = JCM 13995</name>
    <dbReference type="NCBI Taxonomy" id="1423730"/>
    <lineage>
        <taxon>Bacteria</taxon>
        <taxon>Bacillati</taxon>
        <taxon>Bacillota</taxon>
        <taxon>Bacilli</taxon>
        <taxon>Lactobacillales</taxon>
        <taxon>Lactobacillaceae</taxon>
        <taxon>Lacticaseibacillus</taxon>
    </lineage>
</organism>
<dbReference type="Pfam" id="PF24135">
    <property type="entry name" value="DUF7402"/>
    <property type="match status" value="1"/>
</dbReference>
<dbReference type="InterPro" id="IPR008979">
    <property type="entry name" value="Galactose-bd-like_sf"/>
</dbReference>
<dbReference type="SUPFAM" id="SSF49785">
    <property type="entry name" value="Galactose-binding domain-like"/>
    <property type="match status" value="1"/>
</dbReference>
<evidence type="ECO:0000259" key="1">
    <source>
        <dbReference type="Pfam" id="PF24135"/>
    </source>
</evidence>
<feature type="domain" description="DUF7402" evidence="1">
    <location>
        <begin position="139"/>
        <end position="248"/>
    </location>
</feature>
<reference evidence="2 3" key="1">
    <citation type="journal article" date="2015" name="Genome Announc.">
        <title>Expanding the biotechnology potential of lactobacilli through comparative genomics of 213 strains and associated genera.</title>
        <authorList>
            <person name="Sun Z."/>
            <person name="Harris H.M."/>
            <person name="McCann A."/>
            <person name="Guo C."/>
            <person name="Argimon S."/>
            <person name="Zhang W."/>
            <person name="Yang X."/>
            <person name="Jeffery I.B."/>
            <person name="Cooney J.C."/>
            <person name="Kagawa T.F."/>
            <person name="Liu W."/>
            <person name="Song Y."/>
            <person name="Salvetti E."/>
            <person name="Wrobel A."/>
            <person name="Rasinkangas P."/>
            <person name="Parkhill J."/>
            <person name="Rea M.C."/>
            <person name="O'Sullivan O."/>
            <person name="Ritari J."/>
            <person name="Douillard F.P."/>
            <person name="Paul Ross R."/>
            <person name="Yang R."/>
            <person name="Briner A.E."/>
            <person name="Felis G.E."/>
            <person name="de Vos W.M."/>
            <person name="Barrangou R."/>
            <person name="Klaenhammer T.R."/>
            <person name="Caufield P.W."/>
            <person name="Cui Y."/>
            <person name="Zhang H."/>
            <person name="O'Toole P.W."/>
        </authorList>
    </citation>
    <scope>NUCLEOTIDE SEQUENCE [LARGE SCALE GENOMIC DNA]</scope>
    <source>
        <strain evidence="2 3">DSM 22697</strain>
    </source>
</reference>
<accession>A0A0R2F2L3</accession>
<dbReference type="RefSeq" id="WP_056989483.1">
    <property type="nucleotide sequence ID" value="NZ_AYZJ01000030.1"/>
</dbReference>
<dbReference type="Proteomes" id="UP000050865">
    <property type="component" value="Unassembled WGS sequence"/>
</dbReference>
<proteinExistence type="predicted"/>